<comment type="caution">
    <text evidence="4">The sequence shown here is derived from an EMBL/GenBank/DDBJ whole genome shotgun (WGS) entry which is preliminary data.</text>
</comment>
<name>A0AB34IRL9_PRYPA</name>
<evidence type="ECO:0000256" key="1">
    <source>
        <dbReference type="ARBA" id="ARBA00022741"/>
    </source>
</evidence>
<dbReference type="Gene3D" id="3.40.50.300">
    <property type="entry name" value="P-loop containing nucleotide triphosphate hydrolases"/>
    <property type="match status" value="1"/>
</dbReference>
<dbReference type="Pfam" id="PF00025">
    <property type="entry name" value="Arf"/>
    <property type="match status" value="1"/>
</dbReference>
<reference evidence="4 5" key="1">
    <citation type="journal article" date="2024" name="Science">
        <title>Giant polyketide synthase enzymes in the biosynthesis of giant marine polyether toxins.</title>
        <authorList>
            <person name="Fallon T.R."/>
            <person name="Shende V.V."/>
            <person name="Wierzbicki I.H."/>
            <person name="Pendleton A.L."/>
            <person name="Watervoot N.F."/>
            <person name="Auber R.P."/>
            <person name="Gonzalez D.J."/>
            <person name="Wisecaver J.H."/>
            <person name="Moore B.S."/>
        </authorList>
    </citation>
    <scope>NUCLEOTIDE SEQUENCE [LARGE SCALE GENOMIC DNA]</scope>
    <source>
        <strain evidence="4 5">12B1</strain>
    </source>
</reference>
<dbReference type="GO" id="GO:0005525">
    <property type="term" value="F:GTP binding"/>
    <property type="evidence" value="ECO:0007669"/>
    <property type="project" value="UniProtKB-KW"/>
</dbReference>
<dbReference type="InterPro" id="IPR027417">
    <property type="entry name" value="P-loop_NTPase"/>
</dbReference>
<organism evidence="4 5">
    <name type="scientific">Prymnesium parvum</name>
    <name type="common">Toxic golden alga</name>
    <dbReference type="NCBI Taxonomy" id="97485"/>
    <lineage>
        <taxon>Eukaryota</taxon>
        <taxon>Haptista</taxon>
        <taxon>Haptophyta</taxon>
        <taxon>Prymnesiophyceae</taxon>
        <taxon>Prymnesiales</taxon>
        <taxon>Prymnesiaceae</taxon>
        <taxon>Prymnesium</taxon>
    </lineage>
</organism>
<evidence type="ECO:0000256" key="2">
    <source>
        <dbReference type="ARBA" id="ARBA00023134"/>
    </source>
</evidence>
<dbReference type="EMBL" id="JBGBPQ010000019">
    <property type="protein sequence ID" value="KAL1504837.1"/>
    <property type="molecule type" value="Genomic_DNA"/>
</dbReference>
<protein>
    <recommendedName>
        <fullName evidence="6">Signal recognition particle receptor subunit beta</fullName>
    </recommendedName>
</protein>
<proteinExistence type="predicted"/>
<evidence type="ECO:0008006" key="6">
    <source>
        <dbReference type="Google" id="ProtNLM"/>
    </source>
</evidence>
<feature type="transmembrane region" description="Helical" evidence="3">
    <location>
        <begin position="6"/>
        <end position="25"/>
    </location>
</feature>
<accession>A0AB34IRL9</accession>
<dbReference type="SUPFAM" id="SSF52540">
    <property type="entry name" value="P-loop containing nucleoside triphosphate hydrolases"/>
    <property type="match status" value="1"/>
</dbReference>
<dbReference type="Proteomes" id="UP001515480">
    <property type="component" value="Unassembled WGS sequence"/>
</dbReference>
<sequence length="258" mass="28062">MLDALGWGAVAFALSAAACGALLAYQRYQTRQMLRGSVRLHDEDDGPPFAELSAPPNFTPRLLVLGPAASGKSTILRHAVSAGSPSGVETDWAEQCSYQPTLGLVRQLLLLPSSKHGGVNAIVCDAGGGAQQRRQWVELVRGVEVHSIIFVVDAADCTSETLFLFRQLVNAPWAKRCVATVAFTKIDLLSWRQGARAGSPSWRTEREEEFRLVCPLPLTCHWLCARRAESVTSLFIEVVDTVISMSSDIEKPPTSTRS</sequence>
<keyword evidence="1" id="KW-0547">Nucleotide-binding</keyword>
<keyword evidence="2" id="KW-0342">GTP-binding</keyword>
<evidence type="ECO:0000256" key="3">
    <source>
        <dbReference type="SAM" id="Phobius"/>
    </source>
</evidence>
<gene>
    <name evidence="4" type="ORF">AB1Y20_008608</name>
</gene>
<keyword evidence="3" id="KW-0812">Transmembrane</keyword>
<dbReference type="AlphaFoldDB" id="A0AB34IRL9"/>
<keyword evidence="3" id="KW-1133">Transmembrane helix</keyword>
<keyword evidence="3" id="KW-0472">Membrane</keyword>
<dbReference type="GO" id="GO:0003924">
    <property type="term" value="F:GTPase activity"/>
    <property type="evidence" value="ECO:0007669"/>
    <property type="project" value="InterPro"/>
</dbReference>
<evidence type="ECO:0000313" key="4">
    <source>
        <dbReference type="EMBL" id="KAL1504837.1"/>
    </source>
</evidence>
<keyword evidence="5" id="KW-1185">Reference proteome</keyword>
<evidence type="ECO:0000313" key="5">
    <source>
        <dbReference type="Proteomes" id="UP001515480"/>
    </source>
</evidence>
<dbReference type="InterPro" id="IPR006689">
    <property type="entry name" value="Small_GTPase_ARF/SAR"/>
</dbReference>